<dbReference type="PANTHER" id="PTHR10788">
    <property type="entry name" value="TREHALOSE-6-PHOSPHATE SYNTHASE"/>
    <property type="match status" value="1"/>
</dbReference>
<dbReference type="Gene3D" id="3.40.50.2000">
    <property type="entry name" value="Glycogen Phosphorylase B"/>
    <property type="match status" value="1"/>
</dbReference>
<name>A0A0C9XZN0_9AGAR</name>
<gene>
    <name evidence="2" type="ORF">K443DRAFT_489340</name>
</gene>
<dbReference type="Proteomes" id="UP000054477">
    <property type="component" value="Unassembled WGS sequence"/>
</dbReference>
<dbReference type="InterPro" id="IPR036412">
    <property type="entry name" value="HAD-like_sf"/>
</dbReference>
<evidence type="ECO:0000256" key="1">
    <source>
        <dbReference type="ARBA" id="ARBA00005409"/>
    </source>
</evidence>
<dbReference type="Pfam" id="PF02358">
    <property type="entry name" value="Trehalose_PPase"/>
    <property type="match status" value="1"/>
</dbReference>
<dbReference type="Gene3D" id="3.40.50.1000">
    <property type="entry name" value="HAD superfamily/HAD-like"/>
    <property type="match status" value="1"/>
</dbReference>
<dbReference type="GO" id="GO:0004805">
    <property type="term" value="F:trehalose-phosphatase activity"/>
    <property type="evidence" value="ECO:0007669"/>
    <property type="project" value="TreeGrafter"/>
</dbReference>
<dbReference type="GO" id="GO:0005946">
    <property type="term" value="C:alpha,alpha-trehalose-phosphate synthase complex (UDP-forming)"/>
    <property type="evidence" value="ECO:0007669"/>
    <property type="project" value="TreeGrafter"/>
</dbReference>
<dbReference type="SUPFAM" id="SSF56784">
    <property type="entry name" value="HAD-like"/>
    <property type="match status" value="1"/>
</dbReference>
<dbReference type="InterPro" id="IPR001830">
    <property type="entry name" value="Glyco_trans_20"/>
</dbReference>
<keyword evidence="2" id="KW-0808">Transferase</keyword>
<comment type="similarity">
    <text evidence="1">In the N-terminal section; belongs to the glycosyltransferase 20 family.</text>
</comment>
<dbReference type="STRING" id="1095629.A0A0C9XZN0"/>
<accession>A0A0C9XZN0</accession>
<evidence type="ECO:0000313" key="2">
    <source>
        <dbReference type="EMBL" id="KIK03192.1"/>
    </source>
</evidence>
<dbReference type="OrthoDB" id="755951at2759"/>
<reference evidence="3" key="2">
    <citation type="submission" date="2015-01" db="EMBL/GenBank/DDBJ databases">
        <title>Evolutionary Origins and Diversification of the Mycorrhizal Mutualists.</title>
        <authorList>
            <consortium name="DOE Joint Genome Institute"/>
            <consortium name="Mycorrhizal Genomics Consortium"/>
            <person name="Kohler A."/>
            <person name="Kuo A."/>
            <person name="Nagy L.G."/>
            <person name="Floudas D."/>
            <person name="Copeland A."/>
            <person name="Barry K.W."/>
            <person name="Cichocki N."/>
            <person name="Veneault-Fourrey C."/>
            <person name="LaButti K."/>
            <person name="Lindquist E.A."/>
            <person name="Lipzen A."/>
            <person name="Lundell T."/>
            <person name="Morin E."/>
            <person name="Murat C."/>
            <person name="Riley R."/>
            <person name="Ohm R."/>
            <person name="Sun H."/>
            <person name="Tunlid A."/>
            <person name="Henrissat B."/>
            <person name="Grigoriev I.V."/>
            <person name="Hibbett D.S."/>
            <person name="Martin F."/>
        </authorList>
    </citation>
    <scope>NUCLEOTIDE SEQUENCE [LARGE SCALE GENOMIC DNA]</scope>
    <source>
        <strain evidence="3">LaAM-08-1</strain>
    </source>
</reference>
<dbReference type="SUPFAM" id="SSF53756">
    <property type="entry name" value="UDP-Glycosyltransferase/glycogen phosphorylase"/>
    <property type="match status" value="1"/>
</dbReference>
<dbReference type="Pfam" id="PF00982">
    <property type="entry name" value="Glyco_transf_20"/>
    <property type="match status" value="1"/>
</dbReference>
<proteinExistence type="inferred from homology"/>
<protein>
    <submittedName>
        <fullName evidence="2">Glycosyltransferase family 20 protein</fullName>
    </submittedName>
</protein>
<keyword evidence="3" id="KW-1185">Reference proteome</keyword>
<dbReference type="AlphaFoldDB" id="A0A0C9XZN0"/>
<reference evidence="2 3" key="1">
    <citation type="submission" date="2014-04" db="EMBL/GenBank/DDBJ databases">
        <authorList>
            <consortium name="DOE Joint Genome Institute"/>
            <person name="Kuo A."/>
            <person name="Kohler A."/>
            <person name="Nagy L.G."/>
            <person name="Floudas D."/>
            <person name="Copeland A."/>
            <person name="Barry K.W."/>
            <person name="Cichocki N."/>
            <person name="Veneault-Fourrey C."/>
            <person name="LaButti K."/>
            <person name="Lindquist E.A."/>
            <person name="Lipzen A."/>
            <person name="Lundell T."/>
            <person name="Morin E."/>
            <person name="Murat C."/>
            <person name="Sun H."/>
            <person name="Tunlid A."/>
            <person name="Henrissat B."/>
            <person name="Grigoriev I.V."/>
            <person name="Hibbett D.S."/>
            <person name="Martin F."/>
            <person name="Nordberg H.P."/>
            <person name="Cantor M.N."/>
            <person name="Hua S.X."/>
        </authorList>
    </citation>
    <scope>NUCLEOTIDE SEQUENCE [LARGE SCALE GENOMIC DNA]</scope>
    <source>
        <strain evidence="2 3">LaAM-08-1</strain>
    </source>
</reference>
<sequence length="235" mass="26440">MIQVTSPALTDSPKLERMVSEIVAHINGEYGSLDFIPMRHYHQTLKKDEFYALLSVADLAVITPLQNGSLSSRKKSRARTRVLSKFMGISKNMEEALLVNPWNLGDVATAINQGLLMSTEEKATRHEKLYKTVTTHTSHTWAAILVKMLLEQMGLQGMARQTPYIPRKNLEGLYHTAGKRLFLFDYDGTLAPIMKTPSMAVPSEATLEMLEMLSADPKNIVYIISGWNIIFRTNL</sequence>
<dbReference type="GO" id="GO:0003825">
    <property type="term" value="F:alpha,alpha-trehalose-phosphate synthase (UDP-forming) activity"/>
    <property type="evidence" value="ECO:0007669"/>
    <property type="project" value="TreeGrafter"/>
</dbReference>
<dbReference type="HOGENOM" id="CLU_1180388_0_0_1"/>
<dbReference type="InterPro" id="IPR003337">
    <property type="entry name" value="Trehalose_PPase"/>
</dbReference>
<organism evidence="2 3">
    <name type="scientific">Laccaria amethystina LaAM-08-1</name>
    <dbReference type="NCBI Taxonomy" id="1095629"/>
    <lineage>
        <taxon>Eukaryota</taxon>
        <taxon>Fungi</taxon>
        <taxon>Dikarya</taxon>
        <taxon>Basidiomycota</taxon>
        <taxon>Agaricomycotina</taxon>
        <taxon>Agaricomycetes</taxon>
        <taxon>Agaricomycetidae</taxon>
        <taxon>Agaricales</taxon>
        <taxon>Agaricineae</taxon>
        <taxon>Hydnangiaceae</taxon>
        <taxon>Laccaria</taxon>
    </lineage>
</organism>
<dbReference type="GO" id="GO:0005992">
    <property type="term" value="P:trehalose biosynthetic process"/>
    <property type="evidence" value="ECO:0007669"/>
    <property type="project" value="InterPro"/>
</dbReference>
<evidence type="ECO:0000313" key="3">
    <source>
        <dbReference type="Proteomes" id="UP000054477"/>
    </source>
</evidence>
<dbReference type="PANTHER" id="PTHR10788:SF123">
    <property type="entry name" value="TREHALOSE-PHOSPHATASE"/>
    <property type="match status" value="1"/>
</dbReference>
<dbReference type="GO" id="GO:0005829">
    <property type="term" value="C:cytosol"/>
    <property type="evidence" value="ECO:0007669"/>
    <property type="project" value="TreeGrafter"/>
</dbReference>
<dbReference type="EMBL" id="KN838583">
    <property type="protein sequence ID" value="KIK03192.1"/>
    <property type="molecule type" value="Genomic_DNA"/>
</dbReference>
<dbReference type="InterPro" id="IPR023214">
    <property type="entry name" value="HAD_sf"/>
</dbReference>